<dbReference type="InParanoid" id="E2ASQ5"/>
<evidence type="ECO:0000256" key="1">
    <source>
        <dbReference type="SAM" id="SignalP"/>
    </source>
</evidence>
<name>E2ASQ5_CAMFO</name>
<feature type="chain" id="PRO_5003157657" evidence="1">
    <location>
        <begin position="24"/>
        <end position="101"/>
    </location>
</feature>
<evidence type="ECO:0000313" key="3">
    <source>
        <dbReference type="Proteomes" id="UP000000311"/>
    </source>
</evidence>
<proteinExistence type="predicted"/>
<dbReference type="AlphaFoldDB" id="E2ASQ5"/>
<sequence length="101" mass="11187">MRSCTLIFVALATILLCTKYINAFEICAEENCFTSDEKLTKCEQESPLLCKQQGTTCCSVVKSKFRTHCRQHGGACMDECAPNLQRTVINCPNGQVCCVLV</sequence>
<reference evidence="2 3" key="1">
    <citation type="journal article" date="2010" name="Science">
        <title>Genomic comparison of the ants Camponotus floridanus and Harpegnathos saltator.</title>
        <authorList>
            <person name="Bonasio R."/>
            <person name="Zhang G."/>
            <person name="Ye C."/>
            <person name="Mutti N.S."/>
            <person name="Fang X."/>
            <person name="Qin N."/>
            <person name="Donahue G."/>
            <person name="Yang P."/>
            <person name="Li Q."/>
            <person name="Li C."/>
            <person name="Zhang P."/>
            <person name="Huang Z."/>
            <person name="Berger S.L."/>
            <person name="Reinberg D."/>
            <person name="Wang J."/>
            <person name="Liebig J."/>
        </authorList>
    </citation>
    <scope>NUCLEOTIDE SEQUENCE [LARGE SCALE GENOMIC DNA]</scope>
    <source>
        <strain evidence="3">C129</strain>
    </source>
</reference>
<organism evidence="3">
    <name type="scientific">Camponotus floridanus</name>
    <name type="common">Florida carpenter ant</name>
    <dbReference type="NCBI Taxonomy" id="104421"/>
    <lineage>
        <taxon>Eukaryota</taxon>
        <taxon>Metazoa</taxon>
        <taxon>Ecdysozoa</taxon>
        <taxon>Arthropoda</taxon>
        <taxon>Hexapoda</taxon>
        <taxon>Insecta</taxon>
        <taxon>Pterygota</taxon>
        <taxon>Neoptera</taxon>
        <taxon>Endopterygota</taxon>
        <taxon>Hymenoptera</taxon>
        <taxon>Apocrita</taxon>
        <taxon>Aculeata</taxon>
        <taxon>Formicoidea</taxon>
        <taxon>Formicidae</taxon>
        <taxon>Formicinae</taxon>
        <taxon>Camponotus</taxon>
    </lineage>
</organism>
<gene>
    <name evidence="2" type="ORF">EAG_16430</name>
</gene>
<dbReference type="KEGG" id="cfo:105255640"/>
<dbReference type="EMBL" id="GL442346">
    <property type="protein sequence ID" value="EFN63537.1"/>
    <property type="molecule type" value="Genomic_DNA"/>
</dbReference>
<dbReference type="OrthoDB" id="6332063at2759"/>
<accession>E2ASQ5</accession>
<dbReference type="OMA" id="YRTHCRH"/>
<keyword evidence="3" id="KW-1185">Reference proteome</keyword>
<evidence type="ECO:0000313" key="2">
    <source>
        <dbReference type="EMBL" id="EFN63537.1"/>
    </source>
</evidence>
<protein>
    <submittedName>
        <fullName evidence="2">Uncharacterized protein</fullName>
    </submittedName>
</protein>
<feature type="signal peptide" evidence="1">
    <location>
        <begin position="1"/>
        <end position="23"/>
    </location>
</feature>
<keyword evidence="1" id="KW-0732">Signal</keyword>
<dbReference type="Proteomes" id="UP000000311">
    <property type="component" value="Unassembled WGS sequence"/>
</dbReference>